<evidence type="ECO:0000313" key="3">
    <source>
        <dbReference type="Proteomes" id="UP000007431"/>
    </source>
</evidence>
<evidence type="ECO:0000256" key="1">
    <source>
        <dbReference type="SAM" id="MobiDB-lite"/>
    </source>
</evidence>
<dbReference type="AlphaFoldDB" id="D8PLD4"/>
<evidence type="ECO:0000313" key="2">
    <source>
        <dbReference type="EMBL" id="EFJ02009.1"/>
    </source>
</evidence>
<feature type="compositionally biased region" description="Basic and acidic residues" evidence="1">
    <location>
        <begin position="126"/>
        <end position="135"/>
    </location>
</feature>
<dbReference type="KEGG" id="scm:SCHCO_02667336"/>
<reference evidence="2 3" key="1">
    <citation type="journal article" date="2010" name="Nat. Biotechnol.">
        <title>Genome sequence of the model mushroom Schizophyllum commune.</title>
        <authorList>
            <person name="Ohm R.A."/>
            <person name="de Jong J.F."/>
            <person name="Lugones L.G."/>
            <person name="Aerts A."/>
            <person name="Kothe E."/>
            <person name="Stajich J.E."/>
            <person name="de Vries R.P."/>
            <person name="Record E."/>
            <person name="Levasseur A."/>
            <person name="Baker S.E."/>
            <person name="Bartholomew K.A."/>
            <person name="Coutinho P.M."/>
            <person name="Erdmann S."/>
            <person name="Fowler T.J."/>
            <person name="Gathman A.C."/>
            <person name="Lombard V."/>
            <person name="Henrissat B."/>
            <person name="Knabe N."/>
            <person name="Kuees U."/>
            <person name="Lilly W.W."/>
            <person name="Lindquist E."/>
            <person name="Lucas S."/>
            <person name="Magnuson J.K."/>
            <person name="Piumi F."/>
            <person name="Raudaskoski M."/>
            <person name="Salamov A."/>
            <person name="Schmutz J."/>
            <person name="Schwarze F.W.M.R."/>
            <person name="vanKuyk P.A."/>
            <person name="Horton J.S."/>
            <person name="Grigoriev I.V."/>
            <person name="Woesten H.A.B."/>
        </authorList>
    </citation>
    <scope>NUCLEOTIDE SEQUENCE [LARGE SCALE GENOMIC DNA]</scope>
    <source>
        <strain evidence="3">H4-8 / FGSC 9210</strain>
    </source>
</reference>
<sequence length="154" mass="16973">MSASQPISSTTPADVLKQIEKDVQKNEKSEQKAVKHAMKDLAHLEKEVTKSSKTSDKASHTLAKTEKKETAAEKAIAKAKHQHDVAVNNVNKAQQELKIKQQREETLHHKLESKKAETDQVLATADQHHREREARLAQVHSARAGDPPPSSGAA</sequence>
<feature type="compositionally biased region" description="Basic and acidic residues" evidence="1">
    <location>
        <begin position="44"/>
        <end position="76"/>
    </location>
</feature>
<feature type="region of interest" description="Disordered" evidence="1">
    <location>
        <begin position="44"/>
        <end position="154"/>
    </location>
</feature>
<dbReference type="Proteomes" id="UP000007431">
    <property type="component" value="Unassembled WGS sequence"/>
</dbReference>
<proteinExistence type="predicted"/>
<dbReference type="OrthoDB" id="3364747at2759"/>
<dbReference type="eggNOG" id="ENOG502RC07">
    <property type="taxonomic scope" value="Eukaryota"/>
</dbReference>
<dbReference type="InParanoid" id="D8PLD4"/>
<dbReference type="VEuPathDB" id="FungiDB:SCHCODRAFT_02667336"/>
<gene>
    <name evidence="2" type="ORF">SCHCODRAFT_103277</name>
</gene>
<dbReference type="EMBL" id="GL377302">
    <property type="protein sequence ID" value="EFJ02009.1"/>
    <property type="molecule type" value="Genomic_DNA"/>
</dbReference>
<organism evidence="3">
    <name type="scientific">Schizophyllum commune (strain H4-8 / FGSC 9210)</name>
    <name type="common">Split gill fungus</name>
    <dbReference type="NCBI Taxonomy" id="578458"/>
    <lineage>
        <taxon>Eukaryota</taxon>
        <taxon>Fungi</taxon>
        <taxon>Dikarya</taxon>
        <taxon>Basidiomycota</taxon>
        <taxon>Agaricomycotina</taxon>
        <taxon>Agaricomycetes</taxon>
        <taxon>Agaricomycetidae</taxon>
        <taxon>Agaricales</taxon>
        <taxon>Schizophyllaceae</taxon>
        <taxon>Schizophyllum</taxon>
    </lineage>
</organism>
<keyword evidence="3" id="KW-1185">Reference proteome</keyword>
<protein>
    <submittedName>
        <fullName evidence="2">Uncharacterized protein</fullName>
    </submittedName>
</protein>
<dbReference type="OMA" id="VENEHKA"/>
<feature type="compositionally biased region" description="Basic and acidic residues" evidence="1">
    <location>
        <begin position="95"/>
        <end position="118"/>
    </location>
</feature>
<name>D8PLD4_SCHCM</name>
<dbReference type="HOGENOM" id="CLU_114615_2_0_1"/>
<feature type="non-terminal residue" evidence="2">
    <location>
        <position position="154"/>
    </location>
</feature>
<dbReference type="GeneID" id="9589451"/>
<accession>D8PLD4</accession>
<dbReference type="RefSeq" id="XP_003036911.1">
    <property type="nucleotide sequence ID" value="XM_003036865.1"/>
</dbReference>